<dbReference type="SUPFAM" id="SSF51445">
    <property type="entry name" value="(Trans)glycosidases"/>
    <property type="match status" value="1"/>
</dbReference>
<evidence type="ECO:0000313" key="3">
    <source>
        <dbReference type="Proteomes" id="UP000180254"/>
    </source>
</evidence>
<comment type="caution">
    <text evidence="2">The sequence shown here is derived from an EMBL/GenBank/DDBJ whole genome shotgun (WGS) entry which is preliminary data.</text>
</comment>
<gene>
    <name evidence="2" type="ORF">EUAN_02240</name>
</gene>
<proteinExistence type="predicted"/>
<dbReference type="Gene3D" id="3.20.20.80">
    <property type="entry name" value="Glycosidases"/>
    <property type="match status" value="1"/>
</dbReference>
<dbReference type="InterPro" id="IPR017853">
    <property type="entry name" value="GH"/>
</dbReference>
<dbReference type="Proteomes" id="UP000180254">
    <property type="component" value="Unassembled WGS sequence"/>
</dbReference>
<keyword evidence="1" id="KW-0812">Transmembrane</keyword>
<dbReference type="OrthoDB" id="916275at2"/>
<dbReference type="EMBL" id="MKIE01000001">
    <property type="protein sequence ID" value="OHW63360.1"/>
    <property type="molecule type" value="Genomic_DNA"/>
</dbReference>
<organism evidence="2 3">
    <name type="scientific">Andreesenia angusta</name>
    <dbReference type="NCBI Taxonomy" id="39480"/>
    <lineage>
        <taxon>Bacteria</taxon>
        <taxon>Bacillati</taxon>
        <taxon>Bacillota</taxon>
        <taxon>Tissierellia</taxon>
        <taxon>Tissierellales</taxon>
        <taxon>Gottschalkiaceae</taxon>
        <taxon>Andreesenia</taxon>
    </lineage>
</organism>
<dbReference type="AlphaFoldDB" id="A0A1S1VAB6"/>
<accession>A0A1S1VAB6</accession>
<evidence type="ECO:0000256" key="1">
    <source>
        <dbReference type="SAM" id="Phobius"/>
    </source>
</evidence>
<dbReference type="RefSeq" id="WP_071060787.1">
    <property type="nucleotide sequence ID" value="NZ_MKIE01000001.1"/>
</dbReference>
<feature type="transmembrane region" description="Helical" evidence="1">
    <location>
        <begin position="7"/>
        <end position="27"/>
    </location>
</feature>
<reference evidence="2 3" key="1">
    <citation type="submission" date="2016-09" db="EMBL/GenBank/DDBJ databases">
        <title>Genome sequence of Eubacterium angustum.</title>
        <authorList>
            <person name="Poehlein A."/>
            <person name="Daniel R."/>
        </authorList>
    </citation>
    <scope>NUCLEOTIDE SEQUENCE [LARGE SCALE GENOMIC DNA]</scope>
    <source>
        <strain evidence="2 3">DSM 1989</strain>
    </source>
</reference>
<evidence type="ECO:0008006" key="4">
    <source>
        <dbReference type="Google" id="ProtNLM"/>
    </source>
</evidence>
<name>A0A1S1VAB6_9FIRM</name>
<keyword evidence="1" id="KW-1133">Transmembrane helix</keyword>
<keyword evidence="3" id="KW-1185">Reference proteome</keyword>
<sequence length="1070" mass="122915">MGKCKNILILTLGGLAIFMLVFPYIAWRNSESKSLEVQIVDKTVPDSSYREHRRLVYALNHYKYTNRDSGEYSLEEDYSGFKPIENEKYEIMDVANSLEEKKDLVYIADTYGVYEEEFFKDSKAGERSEIIYGGLQPEELSMVKQQVYDFQTPVVAEFNTFGSPTEPGAQKEMASLLGVKWTGWIGRYFESLDYKSNNELPKWVVESYEKSQGKEWSFDGPGFVLASNKDEVLVLEEGVHFKGKGIDLKFTERGTEFFGIDRTISYGYWFDIVETETAESYADYEWNLTEKGKTKLEAEGIPQSFPAITKRIVSKAPLYYFAGDFADSDGTGSFYKYKWLSDIMAKLHILGKNGESIFQWGVYFPVMEAIFEEAHSLKGAKTSGENAIFEEDGLKYISKVEEKDFLLYEGGKWKKKFLKGVNIGAGKPGHFPGDLAITKQEYLKWFKQISDMNADVIRVYTTLKPEFYDALLEHNLGSEKPLYLIQGVWIKEEDKLELMDAYGDNGRIKKSFIKDSKDLVDIIHGDAVLPERPGFASGEYVSDVSEYVIGWIMGIEWDPNFVAGTNENNGDKTSYRGEYLSTEGSPAFEVFMCESGDEVLKYEAEKYGMTRAMSFSNWPTTDMLDHPNEPYEEEDMVEFNMERIKTGERNKSGLFASYHIYPYYPEFMNYQKDYRNFEDESGKKNAYKAYLRDLISHHTMPVMVAEFGVPSSRGKTHNNPVMGFDQGQNSESEQGEMIASLLGDIYDEGYCGALVFTWQDEWFKRTWNTMDLNVADRRPFWSDIQTSEQNFGLMTFEPGDKKSVCYVDGDKREWTESDVLTKNEDISLSVKSDEKYLYLMVESDKLDIEKDSIYIPIDSIQSQGNSKYGEGGLSFQRPADFLVSIDGKDNSRIYVDSYYDSHYYIYGEKLGMIAKNQSYSEKDSGIFNKVKLCLSKEIYLPEDKRTIPFTDYETGKLRYGNGNPDSKSYDSLADFSAGKNMVEIRLPWQLLNVMDPSTKTVMGDFYKKDGIEPESLDGLHLGVSLSREGVGKGYEVPMDFYTWDNWEEPSYHERLKQSYYVLKDAFKDLK</sequence>
<dbReference type="STRING" id="39480.EUAN_02240"/>
<keyword evidence="1" id="KW-0472">Membrane</keyword>
<evidence type="ECO:0000313" key="2">
    <source>
        <dbReference type="EMBL" id="OHW63360.1"/>
    </source>
</evidence>
<protein>
    <recommendedName>
        <fullName evidence="4">Family 2 glycosyl transferase</fullName>
    </recommendedName>
</protein>